<dbReference type="InterPro" id="IPR006062">
    <property type="entry name" value="His_biosynth"/>
</dbReference>
<dbReference type="OrthoDB" id="9807749at2"/>
<keyword evidence="2 5" id="KW-0028">Amino-acid biosynthesis</keyword>
<comment type="pathway">
    <text evidence="4">Amino-acid biosynthesis.</text>
</comment>
<dbReference type="PANTHER" id="PTHR43090">
    <property type="entry name" value="1-(5-PHOSPHORIBOSYL)-5-[(5-PHOSPHORIBOSYLAMINO)METHYLIDENEAMINO] IMIDAZOLE-4-CARBOXAMIDE ISOMERASE"/>
    <property type="match status" value="1"/>
</dbReference>
<gene>
    <name evidence="6" type="primary">hisA</name>
    <name evidence="6" type="ORF">A353_078</name>
</gene>
<dbReference type="InterPro" id="IPR044524">
    <property type="entry name" value="Isoase_HisA-like"/>
</dbReference>
<dbReference type="Proteomes" id="UP000003934">
    <property type="component" value="Chromosome"/>
</dbReference>
<sequence>MIIPSLDIYKNKVVRLIKGNLNNLIFFGYFKEYINFYNLLNIKKIHIVLLENVFFLKKSNIKINKNSIYQLGGGIRNYKEIYFYKKKNFNKFILSSIIFLNKKEFKKIISIFKKNIIISLDCFKNKITINGWKTITNINFEKFFIYLFDLNIKYIIYTNIEKDGTLTGLINKDYLFLKNKIFLCKFCISGGVINFNNLINIKFNFDYIVGISLYKFTIKIKYLC</sequence>
<comment type="similarity">
    <text evidence="1 5">Belongs to the HisA/HisF family.</text>
</comment>
<proteinExistence type="inferred from homology"/>
<dbReference type="RefSeq" id="WP_014887224.1">
    <property type="nucleotide sequence ID" value="NC_018416.1"/>
</dbReference>
<dbReference type="PANTHER" id="PTHR43090:SF2">
    <property type="entry name" value="1-(5-PHOSPHORIBOSYL)-5-[(5-PHOSPHORIBOSYLAMINO)METHYLIDENEAMINO] IMIDAZOLE-4-CARBOXAMIDE ISOMERASE"/>
    <property type="match status" value="1"/>
</dbReference>
<keyword evidence="3 5" id="KW-0368">Histidine biosynthesis</keyword>
<dbReference type="GeneID" id="67454617"/>
<dbReference type="Gene3D" id="3.20.20.70">
    <property type="entry name" value="Aldolase class I"/>
    <property type="match status" value="1"/>
</dbReference>
<dbReference type="GO" id="GO:0005737">
    <property type="term" value="C:cytoplasm"/>
    <property type="evidence" value="ECO:0007669"/>
    <property type="project" value="TreeGrafter"/>
</dbReference>
<dbReference type="Pfam" id="PF00977">
    <property type="entry name" value="His_biosynth"/>
    <property type="match status" value="1"/>
</dbReference>
<protein>
    <submittedName>
        <fullName evidence="6">Phosphoribosylformimino-5-aminoimidazole carboxamide ribonucleotide (ProFAR) isomerase</fullName>
    </submittedName>
</protein>
<dbReference type="AlphaFoldDB" id="J3Z134"/>
<dbReference type="EMBL" id="CP003543">
    <property type="protein sequence ID" value="AFP83924.1"/>
    <property type="molecule type" value="Genomic_DNA"/>
</dbReference>
<evidence type="ECO:0000313" key="7">
    <source>
        <dbReference type="Proteomes" id="UP000003934"/>
    </source>
</evidence>
<evidence type="ECO:0000256" key="3">
    <source>
        <dbReference type="ARBA" id="ARBA00023102"/>
    </source>
</evidence>
<dbReference type="HOGENOM" id="CLU_048577_1_2_6"/>
<evidence type="ECO:0000256" key="4">
    <source>
        <dbReference type="ARBA" id="ARBA00029440"/>
    </source>
</evidence>
<reference evidence="6 7" key="1">
    <citation type="journal article" date="2012" name="Mol. Biol. Evol.">
        <title>Genome reduction and co-evolution between the primary and secondary bacterial symbionts of psyllids.</title>
        <authorList>
            <person name="Sloan D.B."/>
            <person name="Moran N.A."/>
        </authorList>
    </citation>
    <scope>NUCLEOTIDE SEQUENCE [LARGE SCALE GENOMIC DNA]</scope>
    <source>
        <strain evidence="6 7">HC</strain>
    </source>
</reference>
<dbReference type="SUPFAM" id="SSF51366">
    <property type="entry name" value="Ribulose-phoshate binding barrel"/>
    <property type="match status" value="1"/>
</dbReference>
<keyword evidence="7" id="KW-1185">Reference proteome</keyword>
<dbReference type="KEGG" id="crh:A353_078"/>
<dbReference type="InterPro" id="IPR011060">
    <property type="entry name" value="RibuloseP-bd_barrel"/>
</dbReference>
<accession>J3Z134</accession>
<evidence type="ECO:0000256" key="1">
    <source>
        <dbReference type="ARBA" id="ARBA00009667"/>
    </source>
</evidence>
<dbReference type="PATRIC" id="fig|1202538.3.peg.69"/>
<dbReference type="InterPro" id="IPR013785">
    <property type="entry name" value="Aldolase_TIM"/>
</dbReference>
<name>J3Z134_CARRU</name>
<evidence type="ECO:0000256" key="5">
    <source>
        <dbReference type="RuleBase" id="RU003657"/>
    </source>
</evidence>
<dbReference type="GO" id="GO:0000105">
    <property type="term" value="P:L-histidine biosynthetic process"/>
    <property type="evidence" value="ECO:0007669"/>
    <property type="project" value="UniProtKB-KW"/>
</dbReference>
<keyword evidence="6" id="KW-0413">Isomerase</keyword>
<dbReference type="STRING" id="1202538.A353_078"/>
<dbReference type="GO" id="GO:0003949">
    <property type="term" value="F:1-(5-phosphoribosyl)-5-[(5-phosphoribosylamino)methylideneamino]imidazole-4-carboxamide isomerase activity"/>
    <property type="evidence" value="ECO:0007669"/>
    <property type="project" value="InterPro"/>
</dbReference>
<evidence type="ECO:0000313" key="6">
    <source>
        <dbReference type="EMBL" id="AFP83924.1"/>
    </source>
</evidence>
<evidence type="ECO:0000256" key="2">
    <source>
        <dbReference type="ARBA" id="ARBA00022605"/>
    </source>
</evidence>
<dbReference type="GO" id="GO:0000162">
    <property type="term" value="P:L-tryptophan biosynthetic process"/>
    <property type="evidence" value="ECO:0007669"/>
    <property type="project" value="TreeGrafter"/>
</dbReference>
<organism evidence="6 7">
    <name type="scientific">Candidatus Carsonella ruddii HC isolate Thao2000</name>
    <dbReference type="NCBI Taxonomy" id="1202538"/>
    <lineage>
        <taxon>Bacteria</taxon>
        <taxon>Pseudomonadati</taxon>
        <taxon>Pseudomonadota</taxon>
        <taxon>Gammaproteobacteria</taxon>
        <taxon>Oceanospirillales</taxon>
        <taxon>Halomonadaceae</taxon>
        <taxon>Zymobacter group</taxon>
        <taxon>Candidatus Carsonella</taxon>
    </lineage>
</organism>